<sequence>MRCPFIIIPYFHFYIVIKYFLFPSIIFHLPLFIHHFITHTLILHTHTHTHIHIIPNKQKTMKIKTAELFCASPASTAICTTMNQHAMVRRGGTGTPRPINHHHHRHHNYYNNHYQFDFEDKPKFKVPTIPCTSQQHIDPKPYTAYLQKARKSVSATTVAAKDCDLVARRKSSVDVNDYKNNYKSGLSAKYVLDNPVFVADVKDGGDIVCNDRALVVSEPVWPEYYHDEVPVVVKKSLSRRSRGDESPSLVKSGSSKRMETEKTMVAVAESPCSKGLRSRSRDQVVELRVSIHCKGCAGKVRKHISRMEAACRLKKGKERLERRDVAAEERKGE</sequence>
<dbReference type="EMBL" id="JAMZMK010009983">
    <property type="protein sequence ID" value="KAI7733450.1"/>
    <property type="molecule type" value="Genomic_DNA"/>
</dbReference>
<keyword evidence="2" id="KW-0812">Transmembrane</keyword>
<accession>A0AAD5G8V2</accession>
<evidence type="ECO:0000313" key="3">
    <source>
        <dbReference type="EMBL" id="KAI7733450.1"/>
    </source>
</evidence>
<evidence type="ECO:0000256" key="2">
    <source>
        <dbReference type="SAM" id="Phobius"/>
    </source>
</evidence>
<reference evidence="3" key="1">
    <citation type="submission" date="2022-06" db="EMBL/GenBank/DDBJ databases">
        <title>Uncovering the hologenomic basis of an extraordinary plant invasion.</title>
        <authorList>
            <person name="Bieker V.C."/>
            <person name="Martin M.D."/>
            <person name="Gilbert T."/>
            <person name="Hodgins K."/>
            <person name="Battlay P."/>
            <person name="Petersen B."/>
            <person name="Wilson J."/>
        </authorList>
    </citation>
    <scope>NUCLEOTIDE SEQUENCE</scope>
    <source>
        <strain evidence="3">AA19_3_7</strain>
        <tissue evidence="3">Leaf</tissue>
    </source>
</reference>
<keyword evidence="2" id="KW-0472">Membrane</keyword>
<dbReference type="InterPro" id="IPR044526">
    <property type="entry name" value="NAKR1-3"/>
</dbReference>
<protein>
    <recommendedName>
        <fullName evidence="5">HMA domain-containing protein</fullName>
    </recommendedName>
</protein>
<keyword evidence="4" id="KW-1185">Reference proteome</keyword>
<comment type="caution">
    <text evidence="3">The sequence shown here is derived from an EMBL/GenBank/DDBJ whole genome shotgun (WGS) entry which is preliminary data.</text>
</comment>
<dbReference type="PANTHER" id="PTHR46119">
    <property type="entry name" value="OS08G0405700 PROTEIN"/>
    <property type="match status" value="1"/>
</dbReference>
<feature type="region of interest" description="Disordered" evidence="1">
    <location>
        <begin position="237"/>
        <end position="262"/>
    </location>
</feature>
<dbReference type="AlphaFoldDB" id="A0AAD5G8V2"/>
<evidence type="ECO:0000313" key="4">
    <source>
        <dbReference type="Proteomes" id="UP001206925"/>
    </source>
</evidence>
<proteinExistence type="predicted"/>
<evidence type="ECO:0000256" key="1">
    <source>
        <dbReference type="SAM" id="MobiDB-lite"/>
    </source>
</evidence>
<feature type="transmembrane region" description="Helical" evidence="2">
    <location>
        <begin position="12"/>
        <end position="33"/>
    </location>
</feature>
<dbReference type="Proteomes" id="UP001206925">
    <property type="component" value="Unassembled WGS sequence"/>
</dbReference>
<gene>
    <name evidence="3" type="ORF">M8C21_014509</name>
</gene>
<name>A0AAD5G8V2_AMBAR</name>
<organism evidence="3 4">
    <name type="scientific">Ambrosia artemisiifolia</name>
    <name type="common">Common ragweed</name>
    <dbReference type="NCBI Taxonomy" id="4212"/>
    <lineage>
        <taxon>Eukaryota</taxon>
        <taxon>Viridiplantae</taxon>
        <taxon>Streptophyta</taxon>
        <taxon>Embryophyta</taxon>
        <taxon>Tracheophyta</taxon>
        <taxon>Spermatophyta</taxon>
        <taxon>Magnoliopsida</taxon>
        <taxon>eudicotyledons</taxon>
        <taxon>Gunneridae</taxon>
        <taxon>Pentapetalae</taxon>
        <taxon>asterids</taxon>
        <taxon>campanulids</taxon>
        <taxon>Asterales</taxon>
        <taxon>Asteraceae</taxon>
        <taxon>Asteroideae</taxon>
        <taxon>Heliantheae alliance</taxon>
        <taxon>Heliantheae</taxon>
        <taxon>Ambrosia</taxon>
    </lineage>
</organism>
<dbReference type="PANTHER" id="PTHR46119:SF12">
    <property type="entry name" value="PROTEIN SODIUM POTASSIUM ROOT DEFECTIVE 3"/>
    <property type="match status" value="1"/>
</dbReference>
<evidence type="ECO:0008006" key="5">
    <source>
        <dbReference type="Google" id="ProtNLM"/>
    </source>
</evidence>
<keyword evidence="2" id="KW-1133">Transmembrane helix</keyword>